<accession>A0A1Y1N495</accession>
<sequence>MPWTSMPSTGTTDFGVGATEWPTSNPDVVKRTAANYSVHLTENANVKAASSRFVVPQHFGNWFPMDHLPPQTITRLIRSSAGVKTWRPVQRIAHPIFAGRAARLRTASAGTSSFTEIATTPSTFLNLPEQ</sequence>
<evidence type="ECO:0000256" key="1">
    <source>
        <dbReference type="SAM" id="MobiDB-lite"/>
    </source>
</evidence>
<feature type="compositionally biased region" description="Polar residues" evidence="1">
    <location>
        <begin position="1"/>
        <end position="12"/>
    </location>
</feature>
<reference evidence="2" key="1">
    <citation type="journal article" date="2016" name="Sci. Rep.">
        <title>Molecular characterization of firefly nuptial gifts: a multi-omics approach sheds light on postcopulatory sexual selection.</title>
        <authorList>
            <person name="Al-Wathiqui N."/>
            <person name="Fallon T.R."/>
            <person name="South A."/>
            <person name="Weng J.K."/>
            <person name="Lewis S.M."/>
        </authorList>
    </citation>
    <scope>NUCLEOTIDE SEQUENCE</scope>
</reference>
<dbReference type="EMBL" id="GEZM01013207">
    <property type="protein sequence ID" value="JAV92702.1"/>
    <property type="molecule type" value="Transcribed_RNA"/>
</dbReference>
<dbReference type="AlphaFoldDB" id="A0A1Y1N495"/>
<proteinExistence type="predicted"/>
<protein>
    <submittedName>
        <fullName evidence="2">Uncharacterized protein</fullName>
    </submittedName>
</protein>
<name>A0A1Y1N495_PHOPY</name>
<feature type="region of interest" description="Disordered" evidence="1">
    <location>
        <begin position="1"/>
        <end position="22"/>
    </location>
</feature>
<organism evidence="2">
    <name type="scientific">Photinus pyralis</name>
    <name type="common">Common eastern firefly</name>
    <name type="synonym">Lampyris pyralis</name>
    <dbReference type="NCBI Taxonomy" id="7054"/>
    <lineage>
        <taxon>Eukaryota</taxon>
        <taxon>Metazoa</taxon>
        <taxon>Ecdysozoa</taxon>
        <taxon>Arthropoda</taxon>
        <taxon>Hexapoda</taxon>
        <taxon>Insecta</taxon>
        <taxon>Pterygota</taxon>
        <taxon>Neoptera</taxon>
        <taxon>Endopterygota</taxon>
        <taxon>Coleoptera</taxon>
        <taxon>Polyphaga</taxon>
        <taxon>Elateriformia</taxon>
        <taxon>Elateroidea</taxon>
        <taxon>Lampyridae</taxon>
        <taxon>Lampyrinae</taxon>
        <taxon>Photinus</taxon>
    </lineage>
</organism>
<evidence type="ECO:0000313" key="2">
    <source>
        <dbReference type="EMBL" id="JAV92702.1"/>
    </source>
</evidence>